<gene>
    <name evidence="2" type="ORF">ESCO_006380</name>
</gene>
<comment type="caution">
    <text evidence="2">The sequence shown here is derived from an EMBL/GenBank/DDBJ whole genome shotgun (WGS) entry which is preliminary data.</text>
</comment>
<dbReference type="Proteomes" id="UP000053831">
    <property type="component" value="Unassembled WGS sequence"/>
</dbReference>
<dbReference type="AlphaFoldDB" id="A0A0M8MUV2"/>
<sequence>MASLADHHSMALYPQQRREQGNRYPSPPLHSGVFPSSGPMDMSSIPADAFGHFGGHRAESQQDNYSTPGTTAMGYEPSLFPDATPNYILNGRASPTVYGDDGDVRFPSGLSSGSVPSAPSSVIGSPQSNSGNLHGLVEWSNTATNHAHGLGVQPSIVNSDYMELSPYGLDDFGAAFEFPGVVPAKSFVG</sequence>
<proteinExistence type="predicted"/>
<evidence type="ECO:0000313" key="3">
    <source>
        <dbReference type="Proteomes" id="UP000053831"/>
    </source>
</evidence>
<evidence type="ECO:0000313" key="2">
    <source>
        <dbReference type="EMBL" id="KOS17257.1"/>
    </source>
</evidence>
<keyword evidence="3" id="KW-1185">Reference proteome</keyword>
<dbReference type="STRING" id="150374.A0A0M8MUV2"/>
<evidence type="ECO:0000256" key="1">
    <source>
        <dbReference type="SAM" id="MobiDB-lite"/>
    </source>
</evidence>
<dbReference type="EMBL" id="LGSR01000026">
    <property type="protein sequence ID" value="KOS17257.1"/>
    <property type="molecule type" value="Genomic_DNA"/>
</dbReference>
<reference evidence="2 3" key="1">
    <citation type="submission" date="2015-07" db="EMBL/GenBank/DDBJ databases">
        <title>The genome of the fungus Escovopsis weberi, a specialized disease agent of ant agriculture.</title>
        <authorList>
            <person name="de Man T.J."/>
            <person name="Stajich J.E."/>
            <person name="Kubicek C.P."/>
            <person name="Chenthamara K."/>
            <person name="Atanasova L."/>
            <person name="Druzhinina I.S."/>
            <person name="Birnbaum S."/>
            <person name="Barribeau S.M."/>
            <person name="Teiling C."/>
            <person name="Suen G."/>
            <person name="Currie C."/>
            <person name="Gerardo N.M."/>
        </authorList>
    </citation>
    <scope>NUCLEOTIDE SEQUENCE [LARGE SCALE GENOMIC DNA]</scope>
</reference>
<accession>A0A0M8MUV2</accession>
<protein>
    <submittedName>
        <fullName evidence="2">Uncharacterized protein</fullName>
    </submittedName>
</protein>
<feature type="region of interest" description="Disordered" evidence="1">
    <location>
        <begin position="1"/>
        <end position="72"/>
    </location>
</feature>
<feature type="compositionally biased region" description="Polar residues" evidence="1">
    <location>
        <begin position="61"/>
        <end position="70"/>
    </location>
</feature>
<organism evidence="2 3">
    <name type="scientific">Escovopsis weberi</name>
    <dbReference type="NCBI Taxonomy" id="150374"/>
    <lineage>
        <taxon>Eukaryota</taxon>
        <taxon>Fungi</taxon>
        <taxon>Dikarya</taxon>
        <taxon>Ascomycota</taxon>
        <taxon>Pezizomycotina</taxon>
        <taxon>Sordariomycetes</taxon>
        <taxon>Hypocreomycetidae</taxon>
        <taxon>Hypocreales</taxon>
        <taxon>Hypocreaceae</taxon>
        <taxon>Escovopsis</taxon>
    </lineage>
</organism>
<dbReference type="OrthoDB" id="5083270at2759"/>
<name>A0A0M8MUV2_ESCWE</name>